<gene>
    <name evidence="7" type="primary">nagA</name>
    <name evidence="7" type="ORF">ACFORG_23120</name>
</gene>
<dbReference type="NCBIfam" id="TIGR00221">
    <property type="entry name" value="nagA"/>
    <property type="match status" value="1"/>
</dbReference>
<dbReference type="Gene3D" id="3.20.20.140">
    <property type="entry name" value="Metal-dependent hydrolases"/>
    <property type="match status" value="1"/>
</dbReference>
<comment type="caution">
    <text evidence="7">The sequence shown here is derived from an EMBL/GenBank/DDBJ whole genome shotgun (WGS) entry which is preliminary data.</text>
</comment>
<dbReference type="Pfam" id="PF01979">
    <property type="entry name" value="Amidohydro_1"/>
    <property type="match status" value="1"/>
</dbReference>
<evidence type="ECO:0000256" key="5">
    <source>
        <dbReference type="PIRNR" id="PIRNR038994"/>
    </source>
</evidence>
<dbReference type="PIRSF" id="PIRSF038994">
    <property type="entry name" value="NagA"/>
    <property type="match status" value="1"/>
</dbReference>
<feature type="domain" description="Amidohydrolase-related" evidence="6">
    <location>
        <begin position="52"/>
        <end position="364"/>
    </location>
</feature>
<reference evidence="8" key="1">
    <citation type="journal article" date="2019" name="Int. J. Syst. Evol. Microbiol.">
        <title>The Global Catalogue of Microorganisms (GCM) 10K type strain sequencing project: providing services to taxonomists for standard genome sequencing and annotation.</title>
        <authorList>
            <consortium name="The Broad Institute Genomics Platform"/>
            <consortium name="The Broad Institute Genome Sequencing Center for Infectious Disease"/>
            <person name="Wu L."/>
            <person name="Ma J."/>
        </authorList>
    </citation>
    <scope>NUCLEOTIDE SEQUENCE [LARGE SCALE GENOMIC DNA]</scope>
    <source>
        <strain evidence="8">KCTC 42911</strain>
    </source>
</reference>
<dbReference type="InterPro" id="IPR003764">
    <property type="entry name" value="GlcNAc_6-P_deAcase"/>
</dbReference>
<comment type="similarity">
    <text evidence="1 5">Belongs to the metallo-dependent hydrolases superfamily. NagA family.</text>
</comment>
<evidence type="ECO:0000256" key="4">
    <source>
        <dbReference type="ARBA" id="ARBA00023277"/>
    </source>
</evidence>
<dbReference type="InterPro" id="IPR032466">
    <property type="entry name" value="Metal_Hydrolase"/>
</dbReference>
<evidence type="ECO:0000313" key="8">
    <source>
        <dbReference type="Proteomes" id="UP001595629"/>
    </source>
</evidence>
<sequence length="375" mass="38982">MTLRAYKGASLFDGRTLVKGHAALVEQDRYVGAVAEDALPADVSIIPLAGGVLTPGFVDLQVNGGGGVMFNDETTVAGLATVAAAHRATGTRAILPTLITDTPERTRLAVDAVVSAIEQDVPGIIGLHLEGPHLDPRRKGAHDEALIRPMEDRDLEFLSEAAVRLPNLMVTIAPESVSVEQIRQLAAAGVILALGHSDCSAETAQEALCAGAVCVTHLFNAMSQMSSRAPGLVGATLATHVKAGLIADGIHVHPTAIRAAVAAKGAERVFLVTDAMATVGSDIGEFQLSGRRVLRHSGRLTLEDGTLAGADLTLTRALQVMTGEVGLPLEQALAMATGVPAGVLRLPRGVGVLEPGGPWTAIHLDEHLRYSELPD</sequence>
<proteinExistence type="inferred from homology"/>
<keyword evidence="2" id="KW-0479">Metal-binding</keyword>
<protein>
    <submittedName>
        <fullName evidence="7">N-acetylglucosamine-6-phosphate deacetylase</fullName>
        <ecNumber evidence="7">3.5.1.25</ecNumber>
    </submittedName>
</protein>
<keyword evidence="3 5" id="KW-0378">Hydrolase</keyword>
<keyword evidence="8" id="KW-1185">Reference proteome</keyword>
<dbReference type="EMBL" id="JBHRXI010000049">
    <property type="protein sequence ID" value="MFC3616643.1"/>
    <property type="molecule type" value="Genomic_DNA"/>
</dbReference>
<evidence type="ECO:0000256" key="1">
    <source>
        <dbReference type="ARBA" id="ARBA00010716"/>
    </source>
</evidence>
<dbReference type="SUPFAM" id="SSF51556">
    <property type="entry name" value="Metallo-dependent hydrolases"/>
    <property type="match status" value="1"/>
</dbReference>
<organism evidence="7 8">
    <name type="scientific">Lutimaribacter marinistellae</name>
    <dbReference type="NCBI Taxonomy" id="1820329"/>
    <lineage>
        <taxon>Bacteria</taxon>
        <taxon>Pseudomonadati</taxon>
        <taxon>Pseudomonadota</taxon>
        <taxon>Alphaproteobacteria</taxon>
        <taxon>Rhodobacterales</taxon>
        <taxon>Roseobacteraceae</taxon>
        <taxon>Lutimaribacter</taxon>
    </lineage>
</organism>
<name>A0ABV7TQJ3_9RHOB</name>
<evidence type="ECO:0000259" key="6">
    <source>
        <dbReference type="Pfam" id="PF01979"/>
    </source>
</evidence>
<dbReference type="GO" id="GO:0008448">
    <property type="term" value="F:N-acetylglucosamine-6-phosphate deacetylase activity"/>
    <property type="evidence" value="ECO:0007669"/>
    <property type="project" value="UniProtKB-EC"/>
</dbReference>
<accession>A0ABV7TQJ3</accession>
<dbReference type="InterPro" id="IPR011059">
    <property type="entry name" value="Metal-dep_hydrolase_composite"/>
</dbReference>
<dbReference type="PANTHER" id="PTHR11113:SF14">
    <property type="entry name" value="N-ACETYLGLUCOSAMINE-6-PHOSPHATE DEACETYLASE"/>
    <property type="match status" value="1"/>
</dbReference>
<evidence type="ECO:0000256" key="3">
    <source>
        <dbReference type="ARBA" id="ARBA00022801"/>
    </source>
</evidence>
<dbReference type="Gene3D" id="2.30.40.10">
    <property type="entry name" value="Urease, subunit C, domain 1"/>
    <property type="match status" value="1"/>
</dbReference>
<dbReference type="EC" id="3.5.1.25" evidence="7"/>
<dbReference type="InterPro" id="IPR006680">
    <property type="entry name" value="Amidohydro-rel"/>
</dbReference>
<evidence type="ECO:0000256" key="2">
    <source>
        <dbReference type="ARBA" id="ARBA00022723"/>
    </source>
</evidence>
<dbReference type="PANTHER" id="PTHR11113">
    <property type="entry name" value="N-ACETYLGLUCOSAMINE-6-PHOSPHATE DEACETYLASE"/>
    <property type="match status" value="1"/>
</dbReference>
<dbReference type="RefSeq" id="WP_386737957.1">
    <property type="nucleotide sequence ID" value="NZ_JBHRXI010000049.1"/>
</dbReference>
<dbReference type="SUPFAM" id="SSF51338">
    <property type="entry name" value="Composite domain of metallo-dependent hydrolases"/>
    <property type="match status" value="1"/>
</dbReference>
<keyword evidence="4 5" id="KW-0119">Carbohydrate metabolism</keyword>
<evidence type="ECO:0000313" key="7">
    <source>
        <dbReference type="EMBL" id="MFC3616643.1"/>
    </source>
</evidence>
<dbReference type="Proteomes" id="UP001595629">
    <property type="component" value="Unassembled WGS sequence"/>
</dbReference>